<feature type="region of interest" description="Disordered" evidence="1">
    <location>
        <begin position="802"/>
        <end position="832"/>
    </location>
</feature>
<feature type="compositionally biased region" description="Acidic residues" evidence="1">
    <location>
        <begin position="358"/>
        <end position="369"/>
    </location>
</feature>
<gene>
    <name evidence="3" type="ORF">BN1204_063650</name>
</gene>
<feature type="region of interest" description="Disordered" evidence="1">
    <location>
        <begin position="483"/>
        <end position="529"/>
    </location>
</feature>
<protein>
    <recommendedName>
        <fullName evidence="4">Transmembrane protein</fullName>
    </recommendedName>
</protein>
<sequence>MRREMTRPFCAGVSPGFWPQRQGRGKERCRERGGCGGKRRWSTSAEAKNRYGDETAFQDLFRLGNLPNSFPRRHGHPVSVSERFCPLGFQDCRPLALPRREDRVNPPNRVSRERKMSTGFFVSGAFSLFLLCACCLLQRLPVCSASSTVRSLSSGDRWRHDLFPLSSFSTALRSFHSHPNDIFLVSRASPEGWYARPFICKLPLCFLESGTSYPGKAPSRRRFKFSTPAMTLDPSCPRLAFPSPRSPPSRALSSSFPLFDAGPRFPVRSCSTAQNAFGSLCPLRNVAFLSSSSAVLRLTRAGRSGAPRKRHGSHAFLLSRHPPLSKECRSESGEAADSLTRLATTSLFARALYPGMDFDDEEEEGNAEGEGDRQAKRREEDAGEEGEVTVEAAIWGKDEGGCTQAPRTQESDSFSSASARTRTQQRETASNLPFHRYLSARLEASRYVDQVLRLVSRHRTRMDDVHGAIALRSLARILAAKEAEETRKKTTPRRPASWRRSRRTAVSDEGSTGEYPGRETGTETEGDSTSAWAQLVTNEVFLRLLQDLALTVQLRGFSRTVDLAFVPWALARLRLHLLPSLQPLLLQIFRAVDIHTDEPSAAPAGESGAFSNVDPDGRRQAAVSPHSSPAALASRRAAGAAAEAPCATDQAARHLRRKGTPEGSGKRRRPTRHGSSLGQLKPAGLTTLAWSTSKCKYTNPTFWKEKVVPLLRDRAALFSAKELSICLYALANVGLRPKGNLSLSLSGEEAETSTASDGAGPLEAPGAFSALFRFSDSWGEARDAALRAREAKRSTLGERFSLQGERKDERVSSVGDAEALRPRSGRGLTRGGDRDAVSEAVQALGRACVDKLQDMAGQSLSSVAWAFAKWRLPHAPLFEGIGSEIRRRAHTFDAQTATVLLYAFLRLGYMDETVLAALTDVLTKRIGTFRRENFALCAWAVTKVPRHSTVKRLGDVLFPALEEESLEGYRRQDLVLILWSATRVQGSRAVDLARRVFSELRRTKDTKAFRAVDVAMLLHASSITGVTDVDLLEHHLRLVPVLLARGQCSLAELVWITASLAHLGAADATFLTDAAAHLEKRKSWDEASLGHLASFLFFSVHLAPTLHRSSPAIRRLLELARAALFSPAGVASSALSPSSPLSPSSAALSPSSEPFPTSPSAASLQPPSAPLPIFQLAQQPQRTAVLAETHSASARASADPAGALRSLASPAPALVGDVRFAAAPPRVSVKPSAFVNGVGALVRSGMVSGRDDAVVATLLRFIDAHAEDLDGVDWAKLHDAGEKLGLGRREQWRRILAELPVKLQRRAMRGEAGGPPRETLSFAAEATKPEQDADRDGAFEIVDEETLEQFAQEHVDDSDDDWGDIEVDLGAPKTVRRLVSGIPEGVDPADVISEDELYALLSSKTSRASVDTARHAFDYRKPDSLVGTPPTK</sequence>
<feature type="compositionally biased region" description="Basic residues" evidence="1">
    <location>
        <begin position="489"/>
        <end position="503"/>
    </location>
</feature>
<feature type="region of interest" description="Disordered" evidence="1">
    <location>
        <begin position="642"/>
        <end position="680"/>
    </location>
</feature>
<evidence type="ECO:0000256" key="2">
    <source>
        <dbReference type="SAM" id="Phobius"/>
    </source>
</evidence>
<name>A0A0F7URD5_NEOCL</name>
<feature type="transmembrane region" description="Helical" evidence="2">
    <location>
        <begin position="119"/>
        <end position="140"/>
    </location>
</feature>
<dbReference type="EMBL" id="LN714487">
    <property type="protein sequence ID" value="CEL70682.1"/>
    <property type="molecule type" value="Genomic_DNA"/>
</dbReference>
<feature type="region of interest" description="Disordered" evidence="1">
    <location>
        <begin position="598"/>
        <end position="629"/>
    </location>
</feature>
<accession>A0A0F7URD5</accession>
<feature type="region of interest" description="Disordered" evidence="1">
    <location>
        <begin position="358"/>
        <end position="430"/>
    </location>
</feature>
<reference evidence="3" key="1">
    <citation type="journal article" date="2015" name="PLoS ONE">
        <title>Comprehensive Evaluation of Toxoplasma gondii VEG and Neospora caninum LIV Genomes with Tachyzoite Stage Transcriptome and Proteome Defines Novel Transcript Features.</title>
        <authorList>
            <person name="Ramaprasad A."/>
            <person name="Mourier T."/>
            <person name="Naeem R."/>
            <person name="Malas T.B."/>
            <person name="Moussa E."/>
            <person name="Panigrahi A."/>
            <person name="Vermont S.J."/>
            <person name="Otto T.D."/>
            <person name="Wastling J."/>
            <person name="Pain A."/>
        </authorList>
    </citation>
    <scope>NUCLEOTIDE SEQUENCE</scope>
    <source>
        <strain evidence="3">Liverpool</strain>
    </source>
</reference>
<organism evidence="3">
    <name type="scientific">Neospora caninum (strain Liverpool)</name>
    <dbReference type="NCBI Taxonomy" id="572307"/>
    <lineage>
        <taxon>Eukaryota</taxon>
        <taxon>Sar</taxon>
        <taxon>Alveolata</taxon>
        <taxon>Apicomplexa</taxon>
        <taxon>Conoidasida</taxon>
        <taxon>Coccidia</taxon>
        <taxon>Eucoccidiorida</taxon>
        <taxon>Eimeriorina</taxon>
        <taxon>Sarcocystidae</taxon>
        <taxon>Neospora</taxon>
    </lineage>
</organism>
<evidence type="ECO:0000256" key="1">
    <source>
        <dbReference type="SAM" id="MobiDB-lite"/>
    </source>
</evidence>
<feature type="compositionally biased region" description="Basic and acidic residues" evidence="1">
    <location>
        <begin position="370"/>
        <end position="380"/>
    </location>
</feature>
<feature type="region of interest" description="Disordered" evidence="1">
    <location>
        <begin position="1142"/>
        <end position="1166"/>
    </location>
</feature>
<evidence type="ECO:0000313" key="3">
    <source>
        <dbReference type="EMBL" id="CEL70682.1"/>
    </source>
</evidence>
<proteinExistence type="predicted"/>
<feature type="compositionally biased region" description="Polar residues" evidence="1">
    <location>
        <begin position="405"/>
        <end position="430"/>
    </location>
</feature>
<keyword evidence="2" id="KW-0472">Membrane</keyword>
<keyword evidence="2" id="KW-0812">Transmembrane</keyword>
<evidence type="ECO:0008006" key="4">
    <source>
        <dbReference type="Google" id="ProtNLM"/>
    </source>
</evidence>
<keyword evidence="2" id="KW-1133">Transmembrane helix</keyword>